<evidence type="ECO:0000313" key="1">
    <source>
        <dbReference type="EMBL" id="PKI41146.1"/>
    </source>
</evidence>
<accession>A0A2I0ICM3</accession>
<dbReference type="Proteomes" id="UP000233551">
    <property type="component" value="Unassembled WGS sequence"/>
</dbReference>
<dbReference type="EMBL" id="PGOL01003453">
    <property type="protein sequence ID" value="PKI41146.1"/>
    <property type="molecule type" value="Genomic_DNA"/>
</dbReference>
<gene>
    <name evidence="1" type="ORF">CRG98_038463</name>
</gene>
<reference evidence="1 2" key="1">
    <citation type="submission" date="2017-11" db="EMBL/GenBank/DDBJ databases">
        <title>De-novo sequencing of pomegranate (Punica granatum L.) genome.</title>
        <authorList>
            <person name="Akparov Z."/>
            <person name="Amiraslanov A."/>
            <person name="Hajiyeva S."/>
            <person name="Abbasov M."/>
            <person name="Kaur K."/>
            <person name="Hamwieh A."/>
            <person name="Solovyev V."/>
            <person name="Salamov A."/>
            <person name="Braich B."/>
            <person name="Kosarev P."/>
            <person name="Mahmoud A."/>
            <person name="Hajiyev E."/>
            <person name="Babayeva S."/>
            <person name="Izzatullayeva V."/>
            <person name="Mammadov A."/>
            <person name="Mammadov A."/>
            <person name="Sharifova S."/>
            <person name="Ojaghi J."/>
            <person name="Eynullazada K."/>
            <person name="Bayramov B."/>
            <person name="Abdulazimova A."/>
            <person name="Shahmuradov I."/>
        </authorList>
    </citation>
    <scope>NUCLEOTIDE SEQUENCE [LARGE SCALE GENOMIC DNA]</scope>
    <source>
        <strain evidence="2">cv. AG2017</strain>
        <tissue evidence="1">Leaf</tissue>
    </source>
</reference>
<keyword evidence="2" id="KW-1185">Reference proteome</keyword>
<organism evidence="1 2">
    <name type="scientific">Punica granatum</name>
    <name type="common">Pomegranate</name>
    <dbReference type="NCBI Taxonomy" id="22663"/>
    <lineage>
        <taxon>Eukaryota</taxon>
        <taxon>Viridiplantae</taxon>
        <taxon>Streptophyta</taxon>
        <taxon>Embryophyta</taxon>
        <taxon>Tracheophyta</taxon>
        <taxon>Spermatophyta</taxon>
        <taxon>Magnoliopsida</taxon>
        <taxon>eudicotyledons</taxon>
        <taxon>Gunneridae</taxon>
        <taxon>Pentapetalae</taxon>
        <taxon>rosids</taxon>
        <taxon>malvids</taxon>
        <taxon>Myrtales</taxon>
        <taxon>Lythraceae</taxon>
        <taxon>Punica</taxon>
    </lineage>
</organism>
<name>A0A2I0ICM3_PUNGR</name>
<protein>
    <submittedName>
        <fullName evidence="1">Uncharacterized protein</fullName>
    </submittedName>
</protein>
<proteinExistence type="predicted"/>
<sequence>MWGNIKTHRLLTYRQLRLSSARLRSSCLIPCLLAPGGRRLLKEFPGGGIDGRQSNGRVILIREGAVKSALDDVWRSWEKVQKRRDRDAHVDLPIMSSKVVEVSALADLDDLVAGGVKTKSPIILVFLYLDGMEDVLPLCPEPDSGDVVMPEHNLPDHVVGPGGTNFSVVSNYGDGLKRVEWEVLIVPNADVGDSRVLIDGIVFFAINSNEIVLDEEFDLLKQRRGDGAGRVYPWSLEQ</sequence>
<comment type="caution">
    <text evidence="1">The sequence shown here is derived from an EMBL/GenBank/DDBJ whole genome shotgun (WGS) entry which is preliminary data.</text>
</comment>
<evidence type="ECO:0000313" key="2">
    <source>
        <dbReference type="Proteomes" id="UP000233551"/>
    </source>
</evidence>
<dbReference type="AlphaFoldDB" id="A0A2I0ICM3"/>